<organism evidence="2 3">
    <name type="scientific">Saliphagus infecundisoli</name>
    <dbReference type="NCBI Taxonomy" id="1849069"/>
    <lineage>
        <taxon>Archaea</taxon>
        <taxon>Methanobacteriati</taxon>
        <taxon>Methanobacteriota</taxon>
        <taxon>Stenosarchaea group</taxon>
        <taxon>Halobacteria</taxon>
        <taxon>Halobacteriales</taxon>
        <taxon>Natrialbaceae</taxon>
        <taxon>Saliphagus</taxon>
    </lineage>
</organism>
<dbReference type="Proteomes" id="UP001595925">
    <property type="component" value="Unassembled WGS sequence"/>
</dbReference>
<sequence>MARSPASMSQQLWMSLLAVSAAMLALLGWSFLHLEPGTSSYAIGQVSAIIVGTTLVGSLLALLSGWKPF</sequence>
<reference evidence="2 3" key="1">
    <citation type="journal article" date="2019" name="Int. J. Syst. Evol. Microbiol.">
        <title>The Global Catalogue of Microorganisms (GCM) 10K type strain sequencing project: providing services to taxonomists for standard genome sequencing and annotation.</title>
        <authorList>
            <consortium name="The Broad Institute Genomics Platform"/>
            <consortium name="The Broad Institute Genome Sequencing Center for Infectious Disease"/>
            <person name="Wu L."/>
            <person name="Ma J."/>
        </authorList>
    </citation>
    <scope>NUCLEOTIDE SEQUENCE [LARGE SCALE GENOMIC DNA]</scope>
    <source>
        <strain evidence="2 3">CGMCC 1.15824</strain>
    </source>
</reference>
<evidence type="ECO:0000313" key="3">
    <source>
        <dbReference type="Proteomes" id="UP001595925"/>
    </source>
</evidence>
<protein>
    <submittedName>
        <fullName evidence="2">Uncharacterized protein</fullName>
    </submittedName>
</protein>
<accession>A0ABD5QKW4</accession>
<dbReference type="EMBL" id="JBHSJG010000067">
    <property type="protein sequence ID" value="MFC4990295.1"/>
    <property type="molecule type" value="Genomic_DNA"/>
</dbReference>
<dbReference type="RefSeq" id="WP_224829850.1">
    <property type="nucleotide sequence ID" value="NZ_JAIVEF010000029.1"/>
</dbReference>
<keyword evidence="3" id="KW-1185">Reference proteome</keyword>
<evidence type="ECO:0000256" key="1">
    <source>
        <dbReference type="SAM" id="Phobius"/>
    </source>
</evidence>
<gene>
    <name evidence="2" type="ORF">ACFPFO_21600</name>
</gene>
<name>A0ABD5QKW4_9EURY</name>
<feature type="transmembrane region" description="Helical" evidence="1">
    <location>
        <begin position="12"/>
        <end position="31"/>
    </location>
</feature>
<dbReference type="AlphaFoldDB" id="A0ABD5QKW4"/>
<proteinExistence type="predicted"/>
<evidence type="ECO:0000313" key="2">
    <source>
        <dbReference type="EMBL" id="MFC4990295.1"/>
    </source>
</evidence>
<keyword evidence="1" id="KW-1133">Transmembrane helix</keyword>
<comment type="caution">
    <text evidence="2">The sequence shown here is derived from an EMBL/GenBank/DDBJ whole genome shotgun (WGS) entry which is preliminary data.</text>
</comment>
<keyword evidence="1" id="KW-0472">Membrane</keyword>
<keyword evidence="1" id="KW-0812">Transmembrane</keyword>
<feature type="transmembrane region" description="Helical" evidence="1">
    <location>
        <begin position="43"/>
        <end position="63"/>
    </location>
</feature>